<dbReference type="Proteomes" id="UP001151529">
    <property type="component" value="Chromosome 12"/>
</dbReference>
<evidence type="ECO:0000313" key="1">
    <source>
        <dbReference type="EMBL" id="KAJ6672447.1"/>
    </source>
</evidence>
<dbReference type="AlphaFoldDB" id="A0A9Q0NMA4"/>
<proteinExistence type="predicted"/>
<keyword evidence="2" id="KW-1185">Reference proteome</keyword>
<accession>A0A9Q0NMA4</accession>
<organism evidence="1 2">
    <name type="scientific">Salix viminalis</name>
    <name type="common">Common osier</name>
    <name type="synonym">Basket willow</name>
    <dbReference type="NCBI Taxonomy" id="40686"/>
    <lineage>
        <taxon>Eukaryota</taxon>
        <taxon>Viridiplantae</taxon>
        <taxon>Streptophyta</taxon>
        <taxon>Embryophyta</taxon>
        <taxon>Tracheophyta</taxon>
        <taxon>Spermatophyta</taxon>
        <taxon>Magnoliopsida</taxon>
        <taxon>eudicotyledons</taxon>
        <taxon>Gunneridae</taxon>
        <taxon>Pentapetalae</taxon>
        <taxon>rosids</taxon>
        <taxon>fabids</taxon>
        <taxon>Malpighiales</taxon>
        <taxon>Salicaceae</taxon>
        <taxon>Saliceae</taxon>
        <taxon>Salix</taxon>
    </lineage>
</organism>
<name>A0A9Q0NMA4_SALVM</name>
<reference evidence="1" key="1">
    <citation type="submission" date="2022-11" db="EMBL/GenBank/DDBJ databases">
        <authorList>
            <person name="Hyden B.L."/>
            <person name="Feng K."/>
            <person name="Yates T."/>
            <person name="Jawdy S."/>
            <person name="Smart L.B."/>
            <person name="Muchero W."/>
        </authorList>
    </citation>
    <scope>NUCLEOTIDE SEQUENCE</scope>
    <source>
        <tissue evidence="1">Shoot tip</tissue>
    </source>
</reference>
<protein>
    <submittedName>
        <fullName evidence="1">Uncharacterized protein</fullName>
    </submittedName>
</protein>
<comment type="caution">
    <text evidence="1">The sequence shown here is derived from an EMBL/GenBank/DDBJ whole genome shotgun (WGS) entry which is preliminary data.</text>
</comment>
<gene>
    <name evidence="1" type="ORF">OIU85_013755</name>
</gene>
<reference evidence="1" key="2">
    <citation type="journal article" date="2023" name="Int. J. Mol. Sci.">
        <title>De Novo Assembly and Annotation of 11 Diverse Shrub Willow (Salix) Genomes Reveals Novel Gene Organization in Sex-Linked Regions.</title>
        <authorList>
            <person name="Hyden B."/>
            <person name="Feng K."/>
            <person name="Yates T.B."/>
            <person name="Jawdy S."/>
            <person name="Cereghino C."/>
            <person name="Smart L.B."/>
            <person name="Muchero W."/>
        </authorList>
    </citation>
    <scope>NUCLEOTIDE SEQUENCE [LARGE SCALE GENOMIC DNA]</scope>
    <source>
        <tissue evidence="1">Shoot tip</tissue>
    </source>
</reference>
<sequence>MLCGYVSVRDFGSGFRCPVFMVLVLGISRALGFWVSHRGAVVSGFRVSGRARFSRLARFASGYRGSGFHGLVFRLGICGLGYTAFRFRFAFAVSVLGRGFPEVSGYRGFVGFTDGFLPDAGALRVSSGSRLRGLGFLAWVSVLRGSVSVARVSFGFPPRLSVSWFPEVPLRVGVPRVTGFHGIRFQPARDLVVTAGFRLSFRVFGFGVSQLVCS</sequence>
<dbReference type="EMBL" id="JAPFFL010000018">
    <property type="protein sequence ID" value="KAJ6672447.1"/>
    <property type="molecule type" value="Genomic_DNA"/>
</dbReference>
<evidence type="ECO:0000313" key="2">
    <source>
        <dbReference type="Proteomes" id="UP001151529"/>
    </source>
</evidence>